<dbReference type="STRING" id="1325734.A0A428QEF8"/>
<evidence type="ECO:0000256" key="1">
    <source>
        <dbReference type="SAM" id="MobiDB-lite"/>
    </source>
</evidence>
<dbReference type="AlphaFoldDB" id="A0A428QEF8"/>
<evidence type="ECO:0000256" key="2">
    <source>
        <dbReference type="SAM" id="Phobius"/>
    </source>
</evidence>
<feature type="transmembrane region" description="Helical" evidence="2">
    <location>
        <begin position="85"/>
        <end position="107"/>
    </location>
</feature>
<keyword evidence="2" id="KW-1133">Transmembrane helix</keyword>
<proteinExistence type="predicted"/>
<feature type="transmembrane region" description="Helical" evidence="2">
    <location>
        <begin position="614"/>
        <end position="641"/>
    </location>
</feature>
<dbReference type="EMBL" id="NKCI01000038">
    <property type="protein sequence ID" value="RSL63589.1"/>
    <property type="molecule type" value="Genomic_DNA"/>
</dbReference>
<keyword evidence="2" id="KW-0472">Membrane</keyword>
<name>A0A428QEF8_9HYPO</name>
<evidence type="ECO:0000313" key="4">
    <source>
        <dbReference type="Proteomes" id="UP000288168"/>
    </source>
</evidence>
<organism evidence="3 4">
    <name type="scientific">Fusarium duplospermum</name>
    <dbReference type="NCBI Taxonomy" id="1325734"/>
    <lineage>
        <taxon>Eukaryota</taxon>
        <taxon>Fungi</taxon>
        <taxon>Dikarya</taxon>
        <taxon>Ascomycota</taxon>
        <taxon>Pezizomycotina</taxon>
        <taxon>Sordariomycetes</taxon>
        <taxon>Hypocreomycetidae</taxon>
        <taxon>Hypocreales</taxon>
        <taxon>Nectriaceae</taxon>
        <taxon>Fusarium</taxon>
        <taxon>Fusarium solani species complex</taxon>
    </lineage>
</organism>
<evidence type="ECO:0000313" key="3">
    <source>
        <dbReference type="EMBL" id="RSL63589.1"/>
    </source>
</evidence>
<gene>
    <name evidence="3" type="ORF">CEP54_005129</name>
</gene>
<reference evidence="3 4" key="1">
    <citation type="submission" date="2017-06" db="EMBL/GenBank/DDBJ databases">
        <title>Comparative genomic analysis of Ambrosia Fusariam Clade fungi.</title>
        <authorList>
            <person name="Stajich J.E."/>
            <person name="Carrillo J."/>
            <person name="Kijimoto T."/>
            <person name="Eskalen A."/>
            <person name="O'Donnell K."/>
            <person name="Kasson M."/>
        </authorList>
    </citation>
    <scope>NUCLEOTIDE SEQUENCE [LARGE SCALE GENOMIC DNA]</scope>
    <source>
        <strain evidence="3 4">NRRL62584</strain>
    </source>
</reference>
<comment type="caution">
    <text evidence="3">The sequence shown here is derived from an EMBL/GenBank/DDBJ whole genome shotgun (WGS) entry which is preliminary data.</text>
</comment>
<feature type="region of interest" description="Disordered" evidence="1">
    <location>
        <begin position="1"/>
        <end position="22"/>
    </location>
</feature>
<keyword evidence="2" id="KW-0812">Transmembrane</keyword>
<accession>A0A428QEF8</accession>
<dbReference type="OrthoDB" id="3903561at2759"/>
<feature type="transmembrane region" description="Helical" evidence="2">
    <location>
        <begin position="589"/>
        <end position="607"/>
    </location>
</feature>
<protein>
    <submittedName>
        <fullName evidence="3">Uncharacterized protein</fullName>
    </submittedName>
</protein>
<feature type="transmembrane region" description="Helical" evidence="2">
    <location>
        <begin position="232"/>
        <end position="250"/>
    </location>
</feature>
<feature type="transmembrane region" description="Helical" evidence="2">
    <location>
        <begin position="438"/>
        <end position="463"/>
    </location>
</feature>
<dbReference type="Proteomes" id="UP000288168">
    <property type="component" value="Unassembled WGS sequence"/>
</dbReference>
<sequence length="648" mass="72795">MAQPIQDQLEHGQPPRNQSTAPLKVSVDIVESERVPEEVSTPFLPTDTRICNSPRNTAHHIKQAFRQAWHDVKSAKPKKWHGLQWLAFLSIFWTCALIALIICFALLSAGKFGFEDSACHPDGEFSPFRNSFNWWALKGTFQITLKVGNFDFVTAKIIDVVWDLVVGRGGQTILALISWRAFSDYLAVSIITKPATYTTVWLLRFQTDPSFVSIMSLIHQFIWRRGLASRTAMSFMIAAALLILAFPTVASSMTGYTTVNKAYIEVPETGLIEFSTTYPVVYVIHDGSRIGLRDEYLVRLRDYSFGDPMIDGDSYLPGSYCHDWETREDVEKGCSLQHDISNHVQEYGWSTSVDQYDHTNTTFNSTLQLAGGPLHVSPYYIPFSLMFYYNWSDVSSKASIGQAKDKKRLVYDVEGKAFNLTELKRAGNCSPVPDRFQWGFSFLQVLALSIFLLFWTLGIAIMWTKAHMTLKINGCSTSSAGWKSLIEYANAIEAELKEAGIDYGSLDDDQLDEKIQTVLHGGSISSSDILPKGIYSLRRGLVHDNIIPHVVQWVGREKWWFMGIIFWLPACLIRTRYRDFLRQEVEMGIYAASMAVVGAVVASSAGVNAKQKLVLFLGFGLIAVLFYVAVYLLCMIPGVLIGARAAQF</sequence>
<keyword evidence="4" id="KW-1185">Reference proteome</keyword>